<sequence>MFVALAGGPARSPLRHVEPVMEQVPAYPVAKTPSESLSPSYESSYSVEGPSAGRGASPEPPGTGGGYLPRDWEYQQRNKETTALSFSEQAPDADHESVASQNRTQREAVQTHGRSETSRSDTGNWYLTEDAMEYSDTEDAADYRSGGYHPIQIGDALKNGRYIVLRKLGWGHFSTVWLCWDEERSGLVALKIQKSARHYTDAARDEIALLATIREKAPLRGTPVVTFLDHFELIGPNGRHICLVFEVLGRSLLSLIRYHGYRGVPLPIAKRVIVHLLEALDFCHRDCGIIHTDVKPENCLFVPPREATVELAGQAISEALSMFEQRYGPILHSFEGQRSSNAQVDLSDVASNSKPKLVLDTPNAKRPQSEPDALCAPTFAEPERACKPKSEGMPPFRACAAVADRLQTQISDQVQSGLTEELITCNEDSDPARIRKTYNALRAALNTVDAEVASQRDLQSQSTELIHARTQFSGEGPTLTSASLSSISEQSQASSSNASMKFTKDAHGGVVSRLAYLKEKDPMRMQQADDAATACSVDSGYGALSTMTTTAAADRMKPSAAQQLATVKHPGGARTENGVAALSGCTFNVEPTRPLAWHGWETNSRVKLVDFGNACWTDKHFTEDIQTRQYRSPEVILGAGFDASADIWSCACVLFELLTGDFLFDPHSGRSFSRDDDHLALMMELLGPFPRSLLDRGKYSGEYFTKDGALRKIKSLHFWSLSDLLREKYKFSRHEAEEIAMFLEPMLRLEPMQRATAAQCLQHPWLSDVYAGAARQGMCAALAVTATTHTSSISPETQNKSADGNDSAAAAAITEQRVTQLAVNVSSALDLGPSSAASSSRGSITSPEAAERRTPESLRQRLAVRQHSNYAPSQTIFDKRCSSLGRQSAGCL</sequence>
<keyword evidence="5 12" id="KW-0418">Kinase</keyword>
<feature type="compositionally biased region" description="Low complexity" evidence="10">
    <location>
        <begin position="481"/>
        <end position="499"/>
    </location>
</feature>
<evidence type="ECO:0000256" key="10">
    <source>
        <dbReference type="SAM" id="MobiDB-lite"/>
    </source>
</evidence>
<dbReference type="SUPFAM" id="SSF56112">
    <property type="entry name" value="Protein kinase-like (PK-like)"/>
    <property type="match status" value="1"/>
</dbReference>
<proteinExistence type="predicted"/>
<dbReference type="InterPro" id="IPR011009">
    <property type="entry name" value="Kinase-like_dom_sf"/>
</dbReference>
<dbReference type="STRING" id="280699.M1V8D8"/>
<dbReference type="FunFam" id="3.30.200.20:FF:000770">
    <property type="entry name" value="SRSF protein kinase 2"/>
    <property type="match status" value="1"/>
</dbReference>
<dbReference type="EC" id="2.7.11.1" evidence="1"/>
<evidence type="ECO:0000256" key="7">
    <source>
        <dbReference type="ARBA" id="ARBA00047899"/>
    </source>
</evidence>
<feature type="compositionally biased region" description="Polar residues" evidence="10">
    <location>
        <begin position="789"/>
        <end position="804"/>
    </location>
</feature>
<dbReference type="InterPro" id="IPR008271">
    <property type="entry name" value="Ser/Thr_kinase_AS"/>
</dbReference>
<dbReference type="GO" id="GO:0050684">
    <property type="term" value="P:regulation of mRNA processing"/>
    <property type="evidence" value="ECO:0007669"/>
    <property type="project" value="TreeGrafter"/>
</dbReference>
<evidence type="ECO:0000256" key="3">
    <source>
        <dbReference type="ARBA" id="ARBA00022679"/>
    </source>
</evidence>
<feature type="region of interest" description="Disordered" evidence="10">
    <location>
        <begin position="28"/>
        <end position="70"/>
    </location>
</feature>
<keyword evidence="2" id="KW-0723">Serine/threonine-protein kinase</keyword>
<organism evidence="12 13">
    <name type="scientific">Cyanidioschyzon merolae (strain NIES-3377 / 10D)</name>
    <name type="common">Unicellular red alga</name>
    <dbReference type="NCBI Taxonomy" id="280699"/>
    <lineage>
        <taxon>Eukaryota</taxon>
        <taxon>Rhodophyta</taxon>
        <taxon>Bangiophyceae</taxon>
        <taxon>Cyanidiales</taxon>
        <taxon>Cyanidiaceae</taxon>
        <taxon>Cyanidioschyzon</taxon>
    </lineage>
</organism>
<dbReference type="GO" id="GO:0005524">
    <property type="term" value="F:ATP binding"/>
    <property type="evidence" value="ECO:0007669"/>
    <property type="project" value="UniProtKB-UniRule"/>
</dbReference>
<dbReference type="GeneID" id="16994245"/>
<feature type="region of interest" description="Disordered" evidence="10">
    <location>
        <begin position="789"/>
        <end position="808"/>
    </location>
</feature>
<evidence type="ECO:0000256" key="9">
    <source>
        <dbReference type="PROSITE-ProRule" id="PRU10141"/>
    </source>
</evidence>
<accession>M1V8D8</accession>
<dbReference type="Pfam" id="PF00069">
    <property type="entry name" value="Pkinase"/>
    <property type="match status" value="2"/>
</dbReference>
<dbReference type="OMA" id="LWRLEFD"/>
<dbReference type="InterPro" id="IPR000719">
    <property type="entry name" value="Prot_kinase_dom"/>
</dbReference>
<evidence type="ECO:0000313" key="13">
    <source>
        <dbReference type="Proteomes" id="UP000007014"/>
    </source>
</evidence>
<keyword evidence="13" id="KW-1185">Reference proteome</keyword>
<evidence type="ECO:0000256" key="6">
    <source>
        <dbReference type="ARBA" id="ARBA00022840"/>
    </source>
</evidence>
<dbReference type="PROSITE" id="PS00108">
    <property type="entry name" value="PROTEIN_KINASE_ST"/>
    <property type="match status" value="1"/>
</dbReference>
<dbReference type="OrthoDB" id="2649at2759"/>
<dbReference type="PROSITE" id="PS50011">
    <property type="entry name" value="PROTEIN_KINASE_DOM"/>
    <property type="match status" value="1"/>
</dbReference>
<evidence type="ECO:0000256" key="1">
    <source>
        <dbReference type="ARBA" id="ARBA00012513"/>
    </source>
</evidence>
<dbReference type="FunFam" id="1.10.510.10:FF:000339">
    <property type="entry name" value="Serine/threonine-protein kinase SRPK-like protein"/>
    <property type="match status" value="1"/>
</dbReference>
<reference evidence="12 13" key="1">
    <citation type="journal article" date="2004" name="Nature">
        <title>Genome sequence of the ultrasmall unicellular red alga Cyanidioschyzon merolae 10D.</title>
        <authorList>
            <person name="Matsuzaki M."/>
            <person name="Misumi O."/>
            <person name="Shin-i T."/>
            <person name="Maruyama S."/>
            <person name="Takahara M."/>
            <person name="Miyagishima S."/>
            <person name="Mori T."/>
            <person name="Nishida K."/>
            <person name="Yagisawa F."/>
            <person name="Nishida K."/>
            <person name="Yoshida Y."/>
            <person name="Nishimura Y."/>
            <person name="Nakao S."/>
            <person name="Kobayashi T."/>
            <person name="Momoyama Y."/>
            <person name="Higashiyama T."/>
            <person name="Minoda A."/>
            <person name="Sano M."/>
            <person name="Nomoto H."/>
            <person name="Oishi K."/>
            <person name="Hayashi H."/>
            <person name="Ohta F."/>
            <person name="Nishizaka S."/>
            <person name="Haga S."/>
            <person name="Miura S."/>
            <person name="Morishita T."/>
            <person name="Kabeya Y."/>
            <person name="Terasawa K."/>
            <person name="Suzuki Y."/>
            <person name="Ishii Y."/>
            <person name="Asakawa S."/>
            <person name="Takano H."/>
            <person name="Ohta N."/>
            <person name="Kuroiwa H."/>
            <person name="Tanaka K."/>
            <person name="Shimizu N."/>
            <person name="Sugano S."/>
            <person name="Sato N."/>
            <person name="Nozaki H."/>
            <person name="Ogasawara N."/>
            <person name="Kohara Y."/>
            <person name="Kuroiwa T."/>
        </authorList>
    </citation>
    <scope>NUCLEOTIDE SEQUENCE [LARGE SCALE GENOMIC DNA]</scope>
    <source>
        <strain evidence="12 13">10D</strain>
    </source>
</reference>
<dbReference type="RefSeq" id="XP_005536585.1">
    <property type="nucleotide sequence ID" value="XM_005536528.1"/>
</dbReference>
<dbReference type="AlphaFoldDB" id="M1V8D8"/>
<evidence type="ECO:0000256" key="5">
    <source>
        <dbReference type="ARBA" id="ARBA00022777"/>
    </source>
</evidence>
<comment type="catalytic activity">
    <reaction evidence="8">
        <text>L-seryl-[protein] + ATP = O-phospho-L-seryl-[protein] + ADP + H(+)</text>
        <dbReference type="Rhea" id="RHEA:17989"/>
        <dbReference type="Rhea" id="RHEA-COMP:9863"/>
        <dbReference type="Rhea" id="RHEA-COMP:11604"/>
        <dbReference type="ChEBI" id="CHEBI:15378"/>
        <dbReference type="ChEBI" id="CHEBI:29999"/>
        <dbReference type="ChEBI" id="CHEBI:30616"/>
        <dbReference type="ChEBI" id="CHEBI:83421"/>
        <dbReference type="ChEBI" id="CHEBI:456216"/>
        <dbReference type="EC" id="2.7.11.1"/>
    </reaction>
</comment>
<evidence type="ECO:0000259" key="11">
    <source>
        <dbReference type="PROSITE" id="PS50011"/>
    </source>
</evidence>
<dbReference type="Proteomes" id="UP000007014">
    <property type="component" value="Chromosome 11"/>
</dbReference>
<gene>
    <name evidence="12" type="ORF">CYME_CMK182C</name>
</gene>
<evidence type="ECO:0000313" key="12">
    <source>
        <dbReference type="EMBL" id="BAM80549.1"/>
    </source>
</evidence>
<feature type="region of interest" description="Disordered" evidence="10">
    <location>
        <begin position="84"/>
        <end position="123"/>
    </location>
</feature>
<evidence type="ECO:0000256" key="4">
    <source>
        <dbReference type="ARBA" id="ARBA00022741"/>
    </source>
</evidence>
<keyword evidence="4 9" id="KW-0547">Nucleotide-binding</keyword>
<dbReference type="HOGENOM" id="CLU_000288_81_9_1"/>
<dbReference type="EMBL" id="AP006493">
    <property type="protein sequence ID" value="BAM80549.1"/>
    <property type="molecule type" value="Genomic_DNA"/>
</dbReference>
<dbReference type="PROSITE" id="PS00107">
    <property type="entry name" value="PROTEIN_KINASE_ATP"/>
    <property type="match status" value="1"/>
</dbReference>
<dbReference type="PANTHER" id="PTHR47634:SF9">
    <property type="entry name" value="PROTEIN KINASE DOMAIN-CONTAINING PROTEIN-RELATED"/>
    <property type="match status" value="1"/>
</dbReference>
<feature type="compositionally biased region" description="Low complexity" evidence="10">
    <location>
        <begin position="33"/>
        <end position="51"/>
    </location>
</feature>
<feature type="domain" description="Protein kinase" evidence="11">
    <location>
        <begin position="162"/>
        <end position="766"/>
    </location>
</feature>
<dbReference type="eggNOG" id="KOG1290">
    <property type="taxonomic scope" value="Eukaryota"/>
</dbReference>
<feature type="region of interest" description="Disordered" evidence="10">
    <location>
        <begin position="472"/>
        <end position="500"/>
    </location>
</feature>
<dbReference type="GO" id="GO:0004674">
    <property type="term" value="F:protein serine/threonine kinase activity"/>
    <property type="evidence" value="ECO:0007669"/>
    <property type="project" value="UniProtKB-KW"/>
</dbReference>
<feature type="compositionally biased region" description="Low complexity" evidence="10">
    <location>
        <begin position="832"/>
        <end position="847"/>
    </location>
</feature>
<comment type="catalytic activity">
    <reaction evidence="7">
        <text>L-threonyl-[protein] + ATP = O-phospho-L-threonyl-[protein] + ADP + H(+)</text>
        <dbReference type="Rhea" id="RHEA:46608"/>
        <dbReference type="Rhea" id="RHEA-COMP:11060"/>
        <dbReference type="Rhea" id="RHEA-COMP:11605"/>
        <dbReference type="ChEBI" id="CHEBI:15378"/>
        <dbReference type="ChEBI" id="CHEBI:30013"/>
        <dbReference type="ChEBI" id="CHEBI:30616"/>
        <dbReference type="ChEBI" id="CHEBI:61977"/>
        <dbReference type="ChEBI" id="CHEBI:456216"/>
        <dbReference type="EC" id="2.7.11.1"/>
    </reaction>
</comment>
<protein>
    <recommendedName>
        <fullName evidence="1">non-specific serine/threonine protein kinase</fullName>
        <ecNumber evidence="1">2.7.11.1</ecNumber>
    </recommendedName>
</protein>
<keyword evidence="6 9" id="KW-0067">ATP-binding</keyword>
<dbReference type="Gene3D" id="1.10.510.10">
    <property type="entry name" value="Transferase(Phosphotransferase) domain 1"/>
    <property type="match status" value="2"/>
</dbReference>
<reference evidence="12 13" key="2">
    <citation type="journal article" date="2007" name="BMC Biol.">
        <title>A 100%-complete sequence reveals unusually simple genomic features in the hot-spring red alga Cyanidioschyzon merolae.</title>
        <authorList>
            <person name="Nozaki H."/>
            <person name="Takano H."/>
            <person name="Misumi O."/>
            <person name="Terasawa K."/>
            <person name="Matsuzaki M."/>
            <person name="Maruyama S."/>
            <person name="Nishida K."/>
            <person name="Yagisawa F."/>
            <person name="Yoshida Y."/>
            <person name="Fujiwara T."/>
            <person name="Takio S."/>
            <person name="Tamura K."/>
            <person name="Chung S.J."/>
            <person name="Nakamura S."/>
            <person name="Kuroiwa H."/>
            <person name="Tanaka K."/>
            <person name="Sato N."/>
            <person name="Kuroiwa T."/>
        </authorList>
    </citation>
    <scope>NUCLEOTIDE SEQUENCE [LARGE SCALE GENOMIC DNA]</scope>
    <source>
        <strain evidence="12 13">10D</strain>
    </source>
</reference>
<dbReference type="Gene3D" id="3.30.200.20">
    <property type="entry name" value="Phosphorylase Kinase, domain 1"/>
    <property type="match status" value="1"/>
</dbReference>
<dbReference type="PANTHER" id="PTHR47634">
    <property type="entry name" value="PROTEIN KINASE DOMAIN-CONTAINING PROTEIN-RELATED"/>
    <property type="match status" value="1"/>
</dbReference>
<dbReference type="Gramene" id="CMK182CT">
    <property type="protein sequence ID" value="CMK182CT"/>
    <property type="gene ID" value="CMK182C"/>
</dbReference>
<dbReference type="InterPro" id="IPR017441">
    <property type="entry name" value="Protein_kinase_ATP_BS"/>
</dbReference>
<keyword evidence="3" id="KW-0808">Transferase</keyword>
<feature type="binding site" evidence="9">
    <location>
        <position position="191"/>
    </location>
    <ligand>
        <name>ATP</name>
        <dbReference type="ChEBI" id="CHEBI:30616"/>
    </ligand>
</feature>
<evidence type="ECO:0000256" key="8">
    <source>
        <dbReference type="ARBA" id="ARBA00048679"/>
    </source>
</evidence>
<feature type="region of interest" description="Disordered" evidence="10">
    <location>
        <begin position="832"/>
        <end position="857"/>
    </location>
</feature>
<name>M1V8D8_CYAM1</name>
<feature type="region of interest" description="Disordered" evidence="10">
    <location>
        <begin position="355"/>
        <end position="374"/>
    </location>
</feature>
<dbReference type="GO" id="GO:0000245">
    <property type="term" value="P:spliceosomal complex assembly"/>
    <property type="evidence" value="ECO:0007669"/>
    <property type="project" value="TreeGrafter"/>
</dbReference>
<evidence type="ECO:0000256" key="2">
    <source>
        <dbReference type="ARBA" id="ARBA00022527"/>
    </source>
</evidence>
<dbReference type="KEGG" id="cme:CYME_CMK182C"/>
<dbReference type="InterPro" id="IPR051334">
    <property type="entry name" value="SRPK"/>
</dbReference>
<dbReference type="SMART" id="SM00220">
    <property type="entry name" value="S_TKc"/>
    <property type="match status" value="1"/>
</dbReference>